<evidence type="ECO:0000313" key="4">
    <source>
        <dbReference type="Proteomes" id="UP000237682"/>
    </source>
</evidence>
<dbReference type="PANTHER" id="PTHR43796">
    <property type="entry name" value="CARBOXYNORSPERMIDINE SYNTHASE"/>
    <property type="match status" value="1"/>
</dbReference>
<dbReference type="InterPro" id="IPR025311">
    <property type="entry name" value="DUF4166"/>
</dbReference>
<dbReference type="SUPFAM" id="SSF51735">
    <property type="entry name" value="NAD(P)-binding Rossmann-fold domains"/>
    <property type="match status" value="1"/>
</dbReference>
<accession>A0A2S9Q470</accession>
<dbReference type="EMBL" id="PUEJ01000016">
    <property type="protein sequence ID" value="PRH84110.1"/>
    <property type="molecule type" value="Genomic_DNA"/>
</dbReference>
<sequence length="573" mass="62146">MRSWSLAVTASSPSLRVLIVGGYGIFGGRLAELLADEPRLTLIIAGRSLAKAEFFCASRPVRARLFPAEFDRDQPLEPQLRALKPDVIVDASGPFQDYGKQPYRLIEAAIAHGADYFDFSDGAAFVRGVTGLDAAARQRGVAILSGVSSFPVLTAAVVRHLAGAFSRIDAIRAGIAPSPHAIVGENVLRAIAGYAGQAVPARRRGQTLLVHPLTETCRFTIAPPGKLPLPNTLFSLVEVPDLLLLADLWPGLRSVWVGAGPRPEILHHCLIGLSLLVRWKILPSLAPLAGLFLRAGRILRWGSHRGGMVVEVEGAGHRGEKLARGWHLTAEGDDGPYIPAMAIEALIRQRLDGTRPEPGARSAAGALTLADYDRVFAGRPFAHGTRDLAAEASLPLYPRILGSAYQDLPPAIQALHRHEAGHVVSGRASVERGKGLLSRLVGALVGFPEAGTDVPVRVTFEIEDGREVWTREFAGRRFRSVQTAGRGRNAYLVDERFGLLSFALALLVEDGRLKLVVRNWRFLGLRLPRFLAPSGDSFESAEDGRFNFHVEIAHPLLGLIVRYKGWLVSEPRN</sequence>
<name>A0A2S9Q470_9HYPH</name>
<dbReference type="Gene3D" id="3.40.50.720">
    <property type="entry name" value="NAD(P)-binding Rossmann-like Domain"/>
    <property type="match status" value="1"/>
</dbReference>
<gene>
    <name evidence="3" type="ORF">C5L14_28980</name>
</gene>
<reference evidence="3 4" key="1">
    <citation type="submission" date="2018-02" db="EMBL/GenBank/DDBJ databases">
        <title>Whole genome sequencing of endophytic bacterium.</title>
        <authorList>
            <person name="Eedara R."/>
            <person name="Podile A.R."/>
        </authorList>
    </citation>
    <scope>NUCLEOTIDE SEQUENCE [LARGE SCALE GENOMIC DNA]</scope>
    <source>
        <strain evidence="3 4">RP1T</strain>
    </source>
</reference>
<feature type="domain" description="Saccharopine dehydrogenase NADP binding" evidence="1">
    <location>
        <begin position="17"/>
        <end position="141"/>
    </location>
</feature>
<evidence type="ECO:0000259" key="1">
    <source>
        <dbReference type="Pfam" id="PF03435"/>
    </source>
</evidence>
<dbReference type="PANTHER" id="PTHR43796:SF2">
    <property type="entry name" value="CARBOXYNORSPERMIDINE SYNTHASE"/>
    <property type="match status" value="1"/>
</dbReference>
<comment type="caution">
    <text evidence="3">The sequence shown here is derived from an EMBL/GenBank/DDBJ whole genome shotgun (WGS) entry which is preliminary data.</text>
</comment>
<dbReference type="Pfam" id="PF13761">
    <property type="entry name" value="DUF4166"/>
    <property type="match status" value="1"/>
</dbReference>
<proteinExistence type="predicted"/>
<dbReference type="AlphaFoldDB" id="A0A2S9Q470"/>
<evidence type="ECO:0000313" key="3">
    <source>
        <dbReference type="EMBL" id="PRH84110.1"/>
    </source>
</evidence>
<dbReference type="Pfam" id="PF03435">
    <property type="entry name" value="Sacchrp_dh_NADP"/>
    <property type="match status" value="1"/>
</dbReference>
<evidence type="ECO:0000259" key="2">
    <source>
        <dbReference type="Pfam" id="PF13761"/>
    </source>
</evidence>
<organism evidence="3 4">
    <name type="scientific">Labrys okinawensis</name>
    <dbReference type="NCBI Taxonomy" id="346911"/>
    <lineage>
        <taxon>Bacteria</taxon>
        <taxon>Pseudomonadati</taxon>
        <taxon>Pseudomonadota</taxon>
        <taxon>Alphaproteobacteria</taxon>
        <taxon>Hyphomicrobiales</taxon>
        <taxon>Xanthobacteraceae</taxon>
        <taxon>Labrys</taxon>
    </lineage>
</organism>
<dbReference type="Proteomes" id="UP000237682">
    <property type="component" value="Unassembled WGS sequence"/>
</dbReference>
<feature type="domain" description="DUF4166" evidence="2">
    <location>
        <begin position="408"/>
        <end position="567"/>
    </location>
</feature>
<dbReference type="InterPro" id="IPR036291">
    <property type="entry name" value="NAD(P)-bd_dom_sf"/>
</dbReference>
<dbReference type="OrthoDB" id="528778at2"/>
<protein>
    <submittedName>
        <fullName evidence="3">Saccharopine dehydrogenase</fullName>
    </submittedName>
</protein>
<keyword evidence="4" id="KW-1185">Reference proteome</keyword>
<dbReference type="InterPro" id="IPR005097">
    <property type="entry name" value="Sacchrp_dh_NADP-bd"/>
</dbReference>